<dbReference type="KEGG" id="tsv:DSM104635_03290"/>
<reference evidence="5" key="1">
    <citation type="submission" date="2019-12" db="EMBL/GenBank/DDBJ databases">
        <title>Complete genome of Terracaulis silvestris 0127_4.</title>
        <authorList>
            <person name="Vieira S."/>
            <person name="Riedel T."/>
            <person name="Sproer C."/>
            <person name="Pascual J."/>
            <person name="Boedeker C."/>
            <person name="Overmann J."/>
        </authorList>
    </citation>
    <scope>NUCLEOTIDE SEQUENCE [LARGE SCALE GENOMIC DNA]</scope>
    <source>
        <strain evidence="5">0127_4</strain>
    </source>
</reference>
<gene>
    <name evidence="4" type="ORF">DSM104635_03290</name>
</gene>
<sequence length="138" mass="14662">MLLEIAHGEAAFADFVAALRQAGLPTDDLNAAPFRYFCRDGVAWGGIGHGDDALLRSVVVQPSVRGGGHGAAIVEALVTQARADGTRRLWLLTTDSAPFFARLGWRPVDRTEAPAPIAGSRQFSDVCPSSATLMMRAL</sequence>
<evidence type="ECO:0000256" key="1">
    <source>
        <dbReference type="ARBA" id="ARBA00022679"/>
    </source>
</evidence>
<dbReference type="Gene3D" id="3.40.630.30">
    <property type="match status" value="1"/>
</dbReference>
<keyword evidence="5" id="KW-1185">Reference proteome</keyword>
<dbReference type="RefSeq" id="WP_158767218.1">
    <property type="nucleotide sequence ID" value="NZ_CP047045.1"/>
</dbReference>
<evidence type="ECO:0000256" key="2">
    <source>
        <dbReference type="ARBA" id="ARBA00023315"/>
    </source>
</evidence>
<dbReference type="Pfam" id="PF00583">
    <property type="entry name" value="Acetyltransf_1"/>
    <property type="match status" value="1"/>
</dbReference>
<evidence type="ECO:0000313" key="5">
    <source>
        <dbReference type="Proteomes" id="UP000431269"/>
    </source>
</evidence>
<proteinExistence type="predicted"/>
<dbReference type="InterPro" id="IPR016181">
    <property type="entry name" value="Acyl_CoA_acyltransferase"/>
</dbReference>
<dbReference type="InterPro" id="IPR000182">
    <property type="entry name" value="GNAT_dom"/>
</dbReference>
<evidence type="ECO:0000313" key="4">
    <source>
        <dbReference type="EMBL" id="QGZ96431.1"/>
    </source>
</evidence>
<evidence type="ECO:0000259" key="3">
    <source>
        <dbReference type="PROSITE" id="PS51186"/>
    </source>
</evidence>
<organism evidence="4 5">
    <name type="scientific">Terricaulis silvestris</name>
    <dbReference type="NCBI Taxonomy" id="2686094"/>
    <lineage>
        <taxon>Bacteria</taxon>
        <taxon>Pseudomonadati</taxon>
        <taxon>Pseudomonadota</taxon>
        <taxon>Alphaproteobacteria</taxon>
        <taxon>Caulobacterales</taxon>
        <taxon>Caulobacteraceae</taxon>
        <taxon>Terricaulis</taxon>
    </lineage>
</organism>
<protein>
    <submittedName>
        <fullName evidence="4">N-acetylglutamate synthase</fullName>
    </submittedName>
</protein>
<dbReference type="GO" id="GO:0016747">
    <property type="term" value="F:acyltransferase activity, transferring groups other than amino-acyl groups"/>
    <property type="evidence" value="ECO:0007669"/>
    <property type="project" value="InterPro"/>
</dbReference>
<dbReference type="SUPFAM" id="SSF55729">
    <property type="entry name" value="Acyl-CoA N-acyltransferases (Nat)"/>
    <property type="match status" value="1"/>
</dbReference>
<keyword evidence="1" id="KW-0808">Transferase</keyword>
<dbReference type="PANTHER" id="PTHR43877">
    <property type="entry name" value="AMINOALKYLPHOSPHONATE N-ACETYLTRANSFERASE-RELATED-RELATED"/>
    <property type="match status" value="1"/>
</dbReference>
<accession>A0A6I6MQJ3</accession>
<dbReference type="EMBL" id="CP047045">
    <property type="protein sequence ID" value="QGZ96431.1"/>
    <property type="molecule type" value="Genomic_DNA"/>
</dbReference>
<feature type="domain" description="N-acetyltransferase" evidence="3">
    <location>
        <begin position="1"/>
        <end position="138"/>
    </location>
</feature>
<dbReference type="AlphaFoldDB" id="A0A6I6MQJ3"/>
<name>A0A6I6MQJ3_9CAUL</name>
<dbReference type="PROSITE" id="PS51186">
    <property type="entry name" value="GNAT"/>
    <property type="match status" value="1"/>
</dbReference>
<dbReference type="Proteomes" id="UP000431269">
    <property type="component" value="Chromosome"/>
</dbReference>
<keyword evidence="2" id="KW-0012">Acyltransferase</keyword>
<dbReference type="CDD" id="cd04301">
    <property type="entry name" value="NAT_SF"/>
    <property type="match status" value="1"/>
</dbReference>
<dbReference type="NCBIfam" id="NF040501">
    <property type="entry name" value="resist_ArsN2"/>
    <property type="match status" value="1"/>
</dbReference>
<dbReference type="InterPro" id="IPR050832">
    <property type="entry name" value="Bact_Acetyltransf"/>
</dbReference>